<dbReference type="InterPro" id="IPR036568">
    <property type="entry name" value="GGCT-like_sf"/>
</dbReference>
<comment type="caution">
    <text evidence="1">The sequence shown here is derived from an EMBL/GenBank/DDBJ whole genome shotgun (WGS) entry which is preliminary data.</text>
</comment>
<dbReference type="OrthoDB" id="2924818at2759"/>
<dbReference type="EMBL" id="JACCJC010000012">
    <property type="protein sequence ID" value="KAF6237916.1"/>
    <property type="molecule type" value="Genomic_DNA"/>
</dbReference>
<keyword evidence="2" id="KW-1185">Reference proteome</keyword>
<evidence type="ECO:0000313" key="2">
    <source>
        <dbReference type="Proteomes" id="UP000578531"/>
    </source>
</evidence>
<organism evidence="1 2">
    <name type="scientific">Letharia columbiana</name>
    <dbReference type="NCBI Taxonomy" id="112416"/>
    <lineage>
        <taxon>Eukaryota</taxon>
        <taxon>Fungi</taxon>
        <taxon>Dikarya</taxon>
        <taxon>Ascomycota</taxon>
        <taxon>Pezizomycotina</taxon>
        <taxon>Lecanoromycetes</taxon>
        <taxon>OSLEUM clade</taxon>
        <taxon>Lecanoromycetidae</taxon>
        <taxon>Lecanorales</taxon>
        <taxon>Lecanorineae</taxon>
        <taxon>Parmeliaceae</taxon>
        <taxon>Letharia</taxon>
    </lineage>
</organism>
<proteinExistence type="predicted"/>
<dbReference type="RefSeq" id="XP_037167234.1">
    <property type="nucleotide sequence ID" value="XM_037306041.1"/>
</dbReference>
<dbReference type="SUPFAM" id="SSF110857">
    <property type="entry name" value="Gamma-glutamyl cyclotransferase-like"/>
    <property type="match status" value="1"/>
</dbReference>
<dbReference type="GeneID" id="59285782"/>
<evidence type="ECO:0000313" key="1">
    <source>
        <dbReference type="EMBL" id="KAF6237916.1"/>
    </source>
</evidence>
<gene>
    <name evidence="1" type="ORF">HO173_004117</name>
</gene>
<protein>
    <recommendedName>
        <fullName evidence="3">Gamma-glutamylcyclotransferase</fullName>
    </recommendedName>
</protein>
<evidence type="ECO:0008006" key="3">
    <source>
        <dbReference type="Google" id="ProtNLM"/>
    </source>
</evidence>
<dbReference type="Proteomes" id="UP000578531">
    <property type="component" value="Unassembled WGS sequence"/>
</dbReference>
<sequence>MTALQSRARPRLYFACGSNLWREQMMLRCPKSTYVGVGHLAQYRWIISDRGYANIVSSTKPEDEVYGHVYNLTSSSDED</sequence>
<dbReference type="Gene3D" id="3.10.490.10">
    <property type="entry name" value="Gamma-glutamyl cyclotransferase-like"/>
    <property type="match status" value="1"/>
</dbReference>
<dbReference type="InterPro" id="IPR013024">
    <property type="entry name" value="GGCT-like"/>
</dbReference>
<name>A0A8H6G062_9LECA</name>
<dbReference type="AlphaFoldDB" id="A0A8H6G062"/>
<accession>A0A8H6G062</accession>
<dbReference type="CDD" id="cd06661">
    <property type="entry name" value="GGCT_like"/>
    <property type="match status" value="1"/>
</dbReference>
<reference evidence="1 2" key="1">
    <citation type="journal article" date="2020" name="Genomics">
        <title>Complete, high-quality genomes from long-read metagenomic sequencing of two wolf lichen thalli reveals enigmatic genome architecture.</title>
        <authorList>
            <person name="McKenzie S.K."/>
            <person name="Walston R.F."/>
            <person name="Allen J.L."/>
        </authorList>
    </citation>
    <scope>NUCLEOTIDE SEQUENCE [LARGE SCALE GENOMIC DNA]</scope>
    <source>
        <strain evidence="1">WasteWater2</strain>
    </source>
</reference>